<evidence type="ECO:0000313" key="2">
    <source>
        <dbReference type="Proteomes" id="UP000295681"/>
    </source>
</evidence>
<organism evidence="1 2">
    <name type="scientific">Leuconostoc fallax</name>
    <dbReference type="NCBI Taxonomy" id="1251"/>
    <lineage>
        <taxon>Bacteria</taxon>
        <taxon>Bacillati</taxon>
        <taxon>Bacillota</taxon>
        <taxon>Bacilli</taxon>
        <taxon>Lactobacillales</taxon>
        <taxon>Lactobacillaceae</taxon>
        <taxon>Leuconostoc</taxon>
    </lineage>
</organism>
<dbReference type="Proteomes" id="UP000295681">
    <property type="component" value="Unassembled WGS sequence"/>
</dbReference>
<evidence type="ECO:0000313" key="1">
    <source>
        <dbReference type="EMBL" id="TDG67649.1"/>
    </source>
</evidence>
<proteinExistence type="predicted"/>
<reference evidence="1 2" key="1">
    <citation type="journal article" date="2019" name="Appl. Microbiol. Biotechnol.">
        <title>Uncovering carbohydrate metabolism through a genotype-phenotype association study of 56 lactic acid bacteria genomes.</title>
        <authorList>
            <person name="Buron-Moles G."/>
            <person name="Chailyan A."/>
            <person name="Dolejs I."/>
            <person name="Forster J."/>
            <person name="Miks M.H."/>
        </authorList>
    </citation>
    <scope>NUCLEOTIDE SEQUENCE [LARGE SCALE GENOMIC DNA]</scope>
    <source>
        <strain evidence="1 2">ATCC 700006</strain>
    </source>
</reference>
<protein>
    <submittedName>
        <fullName evidence="1">Uncharacterized protein</fullName>
    </submittedName>
</protein>
<dbReference type="AlphaFoldDB" id="A0A4R5N7B6"/>
<accession>A0A4R5N7B6</accession>
<sequence length="114" mass="13434">MLAEQSKYLDMMRSFVAYQEQHDNFNPFNLQLAIDQDEVFLTQIISTTIKNRHLILVKSGDDFLIGFVKSFNQNQMVLEKFDNELFDSKNVLLSLDKVDYLQLKTNETTLFERC</sequence>
<dbReference type="EMBL" id="PUFI01000015">
    <property type="protein sequence ID" value="TDG67649.1"/>
    <property type="molecule type" value="Genomic_DNA"/>
</dbReference>
<name>A0A4R5N7B6_9LACO</name>
<comment type="caution">
    <text evidence="1">The sequence shown here is derived from an EMBL/GenBank/DDBJ whole genome shotgun (WGS) entry which is preliminary data.</text>
</comment>
<gene>
    <name evidence="1" type="ORF">C5L23_001448</name>
</gene>
<dbReference type="RefSeq" id="WP_010008525.1">
    <property type="nucleotide sequence ID" value="NZ_JAGYGP010000001.1"/>
</dbReference>
<keyword evidence="2" id="KW-1185">Reference proteome</keyword>